<evidence type="ECO:0000313" key="1">
    <source>
        <dbReference type="EMBL" id="OQP52449.1"/>
    </source>
</evidence>
<comment type="caution">
    <text evidence="1">The sequence shown here is derived from an EMBL/GenBank/DDBJ whole genome shotgun (WGS) entry which is preliminary data.</text>
</comment>
<dbReference type="Proteomes" id="UP000192277">
    <property type="component" value="Unassembled WGS sequence"/>
</dbReference>
<protein>
    <submittedName>
        <fullName evidence="1">Uncharacterized protein</fullName>
    </submittedName>
</protein>
<sequence length="91" mass="10575">MSSPAHKKRRETITNYFSYLPIMSKFKDVVVTLTKKHPETGEVVPTGHTYVVGVLGNKKKWYEIDSQLLNKLSNEDLQKELFKLLHPQTHH</sequence>
<name>A0ABX3P105_9BACT</name>
<accession>A0ABX3P105</accession>
<keyword evidence="2" id="KW-1185">Reference proteome</keyword>
<proteinExistence type="predicted"/>
<dbReference type="EMBL" id="LWBO01000004">
    <property type="protein sequence ID" value="OQP52449.1"/>
    <property type="molecule type" value="Genomic_DNA"/>
</dbReference>
<organism evidence="1 2">
    <name type="scientific">Niastella koreensis</name>
    <dbReference type="NCBI Taxonomy" id="354356"/>
    <lineage>
        <taxon>Bacteria</taxon>
        <taxon>Pseudomonadati</taxon>
        <taxon>Bacteroidota</taxon>
        <taxon>Chitinophagia</taxon>
        <taxon>Chitinophagales</taxon>
        <taxon>Chitinophagaceae</taxon>
        <taxon>Niastella</taxon>
    </lineage>
</organism>
<reference evidence="1 2" key="1">
    <citation type="submission" date="2016-04" db="EMBL/GenBank/DDBJ databases">
        <authorList>
            <person name="Chen L."/>
            <person name="Zhuang W."/>
            <person name="Wang G."/>
        </authorList>
    </citation>
    <scope>NUCLEOTIDE SEQUENCE [LARGE SCALE GENOMIC DNA]</scope>
    <source>
        <strain evidence="2">GR20</strain>
    </source>
</reference>
<evidence type="ECO:0000313" key="2">
    <source>
        <dbReference type="Proteomes" id="UP000192277"/>
    </source>
</evidence>
<gene>
    <name evidence="1" type="ORF">A4D02_23480</name>
</gene>